<reference evidence="7" key="1">
    <citation type="submission" date="2021-11" db="EMBL/GenBank/DDBJ databases">
        <authorList>
            <person name="Schell T."/>
        </authorList>
    </citation>
    <scope>NUCLEOTIDE SEQUENCE</scope>
    <source>
        <strain evidence="7">M5</strain>
    </source>
</reference>
<gene>
    <name evidence="7" type="ORF">DGAL_LOCUS13193</name>
</gene>
<comment type="function">
    <text evidence="1">Tropomyosin, in association with the troponin complex, plays a central role in the calcium dependent regulation of muscle contraction.</text>
</comment>
<evidence type="ECO:0000256" key="5">
    <source>
        <dbReference type="RuleBase" id="RU004515"/>
    </source>
</evidence>
<dbReference type="Proteomes" id="UP000789390">
    <property type="component" value="Unassembled WGS sequence"/>
</dbReference>
<keyword evidence="3" id="KW-0677">Repeat</keyword>
<evidence type="ECO:0000256" key="6">
    <source>
        <dbReference type="SAM" id="Coils"/>
    </source>
</evidence>
<dbReference type="EMBL" id="CAKKLH010000294">
    <property type="protein sequence ID" value="CAH0109709.1"/>
    <property type="molecule type" value="Genomic_DNA"/>
</dbReference>
<evidence type="ECO:0000256" key="1">
    <source>
        <dbReference type="ARBA" id="ARBA00002987"/>
    </source>
</evidence>
<dbReference type="AlphaFoldDB" id="A0A8J2WSE2"/>
<dbReference type="PRINTS" id="PR00194">
    <property type="entry name" value="TROPOMYOSIN"/>
</dbReference>
<name>A0A8J2WSE2_9CRUS</name>
<proteinExistence type="inferred from homology"/>
<dbReference type="FunFam" id="1.20.5.170:FF:000005">
    <property type="entry name" value="Tropomyosin alpha-1 chain"/>
    <property type="match status" value="1"/>
</dbReference>
<feature type="coiled-coil region" evidence="6">
    <location>
        <begin position="233"/>
        <end position="358"/>
    </location>
</feature>
<accession>A0A8J2WSE2</accession>
<evidence type="ECO:0000256" key="3">
    <source>
        <dbReference type="ARBA" id="ARBA00022737"/>
    </source>
</evidence>
<keyword evidence="4 6" id="KW-0175">Coiled coil</keyword>
<dbReference type="InterPro" id="IPR000533">
    <property type="entry name" value="Tropomyosin"/>
</dbReference>
<dbReference type="Gene3D" id="1.20.5.170">
    <property type="match status" value="3"/>
</dbReference>
<evidence type="ECO:0008006" key="9">
    <source>
        <dbReference type="Google" id="ProtNLM"/>
    </source>
</evidence>
<dbReference type="PANTHER" id="PTHR19269">
    <property type="entry name" value="TROPOMYOSIN"/>
    <property type="match status" value="1"/>
</dbReference>
<sequence length="369" mass="43152">MSSQQGTLLDVLKKKMRQTKEEAEKYQEEAEEYRKKLQIEIRRREEVIVDYRIDILHAHHFTGSYGDMFLPAEGEVAGLNRRVQLLEEDLERSEERLNTATTKLAEASHSADESERIRKALENRTNMEDDRVAILEAQVAQAKLIAEEADKKYEEMGEKPPNVIIVHFLVFMRKVLENRSLSDEERMDALENQLKEARFLAEEADRKWPVSWPWLRRIWSVLKSAPKPVARKLVMLEADLERAEERAEQGESKIVELEEELRVVGNNLKSLEVSEEKANQREEAYKEQIKTLTTRMKQATAREESYELQIKTLSSRLKEAEARAEFAERSVQKLQKEVDRLEDELVHEKEKYKSIADEMDTTFVELAGY</sequence>
<dbReference type="PROSITE" id="PS00326">
    <property type="entry name" value="TROPOMYOSIN"/>
    <property type="match status" value="1"/>
</dbReference>
<comment type="similarity">
    <text evidence="2 5">Belongs to the tropomyosin family.</text>
</comment>
<feature type="coiled-coil region" evidence="6">
    <location>
        <begin position="9"/>
        <end position="43"/>
    </location>
</feature>
<evidence type="ECO:0000256" key="2">
    <source>
        <dbReference type="ARBA" id="ARBA00009036"/>
    </source>
</evidence>
<dbReference type="OrthoDB" id="128924at2759"/>
<protein>
    <recommendedName>
        <fullName evidence="9">Tropomyosin</fullName>
    </recommendedName>
</protein>
<evidence type="ECO:0000313" key="8">
    <source>
        <dbReference type="Proteomes" id="UP000789390"/>
    </source>
</evidence>
<dbReference type="SUPFAM" id="SSF57997">
    <property type="entry name" value="Tropomyosin"/>
    <property type="match status" value="3"/>
</dbReference>
<feature type="coiled-coil region" evidence="6">
    <location>
        <begin position="76"/>
        <end position="207"/>
    </location>
</feature>
<organism evidence="7 8">
    <name type="scientific">Daphnia galeata</name>
    <dbReference type="NCBI Taxonomy" id="27404"/>
    <lineage>
        <taxon>Eukaryota</taxon>
        <taxon>Metazoa</taxon>
        <taxon>Ecdysozoa</taxon>
        <taxon>Arthropoda</taxon>
        <taxon>Crustacea</taxon>
        <taxon>Branchiopoda</taxon>
        <taxon>Diplostraca</taxon>
        <taxon>Cladocera</taxon>
        <taxon>Anomopoda</taxon>
        <taxon>Daphniidae</taxon>
        <taxon>Daphnia</taxon>
    </lineage>
</organism>
<dbReference type="Pfam" id="PF00261">
    <property type="entry name" value="Tropomyosin"/>
    <property type="match status" value="2"/>
</dbReference>
<evidence type="ECO:0000313" key="7">
    <source>
        <dbReference type="EMBL" id="CAH0109709.1"/>
    </source>
</evidence>
<comment type="caution">
    <text evidence="7">The sequence shown here is derived from an EMBL/GenBank/DDBJ whole genome shotgun (WGS) entry which is preliminary data.</text>
</comment>
<evidence type="ECO:0000256" key="4">
    <source>
        <dbReference type="ARBA" id="ARBA00023054"/>
    </source>
</evidence>
<keyword evidence="8" id="KW-1185">Reference proteome</keyword>